<keyword evidence="1" id="KW-0479">Metal-binding</keyword>
<dbReference type="InterPro" id="IPR036236">
    <property type="entry name" value="Znf_C2H2_sf"/>
</dbReference>
<protein>
    <recommendedName>
        <fullName evidence="7">C2H2-type domain-containing protein</fullName>
    </recommendedName>
</protein>
<dbReference type="GO" id="GO:0000785">
    <property type="term" value="C:chromatin"/>
    <property type="evidence" value="ECO:0007669"/>
    <property type="project" value="TreeGrafter"/>
</dbReference>
<feature type="domain" description="C2H2-type" evidence="7">
    <location>
        <begin position="61"/>
        <end position="88"/>
    </location>
</feature>
<dbReference type="PANTHER" id="PTHR14003:SF20">
    <property type="entry name" value="FINGER DOMAIN PROTEIN, PUTATIVE (AFU_ORTHOLOGUE AFUA_4G10380)-RELATED"/>
    <property type="match status" value="1"/>
</dbReference>
<proteinExistence type="predicted"/>
<evidence type="ECO:0000256" key="4">
    <source>
        <dbReference type="ARBA" id="ARBA00022833"/>
    </source>
</evidence>
<sequence>MEKYPRARWQSESSHEINRRGINSGFLPQDSVTVPAPSRIGSSDHDRLDEENECSIQTKKHVCHECSKRFSRPSSLRIHANTHSGVTPFLCPYPDCGRRFNVSSNMRRHYRKHDFQYTGNEFKNYGRPPYIDLRLDRDCKCATEPLRWAT</sequence>
<dbReference type="SUPFAM" id="SSF57667">
    <property type="entry name" value="beta-beta-alpha zinc fingers"/>
    <property type="match status" value="1"/>
</dbReference>
<dbReference type="GO" id="GO:0031519">
    <property type="term" value="C:PcG protein complex"/>
    <property type="evidence" value="ECO:0007669"/>
    <property type="project" value="TreeGrafter"/>
</dbReference>
<reference evidence="8" key="1">
    <citation type="submission" date="2022-08" db="EMBL/GenBank/DDBJ databases">
        <title>A Global Phylogenomic Analysis of the Shiitake Genus Lentinula.</title>
        <authorList>
            <consortium name="DOE Joint Genome Institute"/>
            <person name="Sierra-Patev S."/>
            <person name="Min B."/>
            <person name="Naranjo-Ortiz M."/>
            <person name="Looney B."/>
            <person name="Konkel Z."/>
            <person name="Slot J.C."/>
            <person name="Sakamoto Y."/>
            <person name="Steenwyk J.L."/>
            <person name="Rokas A."/>
            <person name="Carro J."/>
            <person name="Camarero S."/>
            <person name="Ferreira P."/>
            <person name="Molpeceres G."/>
            <person name="Ruiz-Duenas F.J."/>
            <person name="Serrano A."/>
            <person name="Henrissat B."/>
            <person name="Drula E."/>
            <person name="Hughes K.W."/>
            <person name="Mata J.L."/>
            <person name="Ishikawa N.K."/>
            <person name="Vargas-Isla R."/>
            <person name="Ushijima S."/>
            <person name="Smith C.A."/>
            <person name="Ahrendt S."/>
            <person name="Andreopoulos W."/>
            <person name="He G."/>
            <person name="Labutti K."/>
            <person name="Lipzen A."/>
            <person name="Ng V."/>
            <person name="Riley R."/>
            <person name="Sandor L."/>
            <person name="Barry K."/>
            <person name="Martinez A.T."/>
            <person name="Xiao Y."/>
            <person name="Gibbons J.G."/>
            <person name="Terashima K."/>
            <person name="Grigoriev I.V."/>
            <person name="Hibbett D.S."/>
        </authorList>
    </citation>
    <scope>NUCLEOTIDE SEQUENCE</scope>
    <source>
        <strain evidence="8">JLM2183</strain>
    </source>
</reference>
<keyword evidence="9" id="KW-1185">Reference proteome</keyword>
<dbReference type="Gene3D" id="3.30.160.60">
    <property type="entry name" value="Classic Zinc Finger"/>
    <property type="match status" value="2"/>
</dbReference>
<keyword evidence="3 5" id="KW-0863">Zinc-finger</keyword>
<dbReference type="PROSITE" id="PS00028">
    <property type="entry name" value="ZINC_FINGER_C2H2_1"/>
    <property type="match status" value="2"/>
</dbReference>
<evidence type="ECO:0000256" key="2">
    <source>
        <dbReference type="ARBA" id="ARBA00022737"/>
    </source>
</evidence>
<dbReference type="EMBL" id="JAOTPV010000055">
    <property type="protein sequence ID" value="KAJ4466250.1"/>
    <property type="molecule type" value="Genomic_DNA"/>
</dbReference>
<dbReference type="GO" id="GO:0005667">
    <property type="term" value="C:transcription regulator complex"/>
    <property type="evidence" value="ECO:0007669"/>
    <property type="project" value="TreeGrafter"/>
</dbReference>
<dbReference type="SMART" id="SM00355">
    <property type="entry name" value="ZnF_C2H2"/>
    <property type="match status" value="2"/>
</dbReference>
<dbReference type="GO" id="GO:0000978">
    <property type="term" value="F:RNA polymerase II cis-regulatory region sequence-specific DNA binding"/>
    <property type="evidence" value="ECO:0007669"/>
    <property type="project" value="TreeGrafter"/>
</dbReference>
<evidence type="ECO:0000256" key="3">
    <source>
        <dbReference type="ARBA" id="ARBA00022771"/>
    </source>
</evidence>
<evidence type="ECO:0000313" key="8">
    <source>
        <dbReference type="EMBL" id="KAJ4466250.1"/>
    </source>
</evidence>
<evidence type="ECO:0000256" key="1">
    <source>
        <dbReference type="ARBA" id="ARBA00022723"/>
    </source>
</evidence>
<evidence type="ECO:0000256" key="6">
    <source>
        <dbReference type="SAM" id="MobiDB-lite"/>
    </source>
</evidence>
<dbReference type="PANTHER" id="PTHR14003">
    <property type="entry name" value="TRANSCRIPTIONAL REPRESSOR PROTEIN YY"/>
    <property type="match status" value="1"/>
</dbReference>
<evidence type="ECO:0000256" key="5">
    <source>
        <dbReference type="PROSITE-ProRule" id="PRU00042"/>
    </source>
</evidence>
<feature type="domain" description="C2H2-type" evidence="7">
    <location>
        <begin position="89"/>
        <end position="118"/>
    </location>
</feature>
<gene>
    <name evidence="8" type="ORF">J3R30DRAFT_3311197</name>
</gene>
<organism evidence="8 9">
    <name type="scientific">Lentinula aciculospora</name>
    <dbReference type="NCBI Taxonomy" id="153920"/>
    <lineage>
        <taxon>Eukaryota</taxon>
        <taxon>Fungi</taxon>
        <taxon>Dikarya</taxon>
        <taxon>Basidiomycota</taxon>
        <taxon>Agaricomycotina</taxon>
        <taxon>Agaricomycetes</taxon>
        <taxon>Agaricomycetidae</taxon>
        <taxon>Agaricales</taxon>
        <taxon>Marasmiineae</taxon>
        <taxon>Omphalotaceae</taxon>
        <taxon>Lentinula</taxon>
    </lineage>
</organism>
<dbReference type="PROSITE" id="PS50157">
    <property type="entry name" value="ZINC_FINGER_C2H2_2"/>
    <property type="match status" value="2"/>
</dbReference>
<dbReference type="AlphaFoldDB" id="A0A9W9DEI7"/>
<keyword evidence="4" id="KW-0862">Zinc</keyword>
<evidence type="ECO:0000259" key="7">
    <source>
        <dbReference type="PROSITE" id="PS50157"/>
    </source>
</evidence>
<dbReference type="Proteomes" id="UP001150266">
    <property type="component" value="Unassembled WGS sequence"/>
</dbReference>
<dbReference type="FunFam" id="3.30.160.60:FF:000100">
    <property type="entry name" value="Zinc finger 45-like"/>
    <property type="match status" value="1"/>
</dbReference>
<dbReference type="InterPro" id="IPR013087">
    <property type="entry name" value="Znf_C2H2_type"/>
</dbReference>
<name>A0A9W9DEI7_9AGAR</name>
<dbReference type="OrthoDB" id="6077919at2759"/>
<evidence type="ECO:0000313" key="9">
    <source>
        <dbReference type="Proteomes" id="UP001150266"/>
    </source>
</evidence>
<dbReference type="GO" id="GO:0000981">
    <property type="term" value="F:DNA-binding transcription factor activity, RNA polymerase II-specific"/>
    <property type="evidence" value="ECO:0007669"/>
    <property type="project" value="TreeGrafter"/>
</dbReference>
<feature type="region of interest" description="Disordered" evidence="6">
    <location>
        <begin position="1"/>
        <end position="49"/>
    </location>
</feature>
<dbReference type="Pfam" id="PF00096">
    <property type="entry name" value="zf-C2H2"/>
    <property type="match status" value="2"/>
</dbReference>
<dbReference type="GO" id="GO:0008270">
    <property type="term" value="F:zinc ion binding"/>
    <property type="evidence" value="ECO:0007669"/>
    <property type="project" value="UniProtKB-KW"/>
</dbReference>
<comment type="caution">
    <text evidence="8">The sequence shown here is derived from an EMBL/GenBank/DDBJ whole genome shotgun (WGS) entry which is preliminary data.</text>
</comment>
<keyword evidence="2" id="KW-0677">Repeat</keyword>
<accession>A0A9W9DEI7</accession>